<dbReference type="InterPro" id="IPR007656">
    <property type="entry name" value="GTD-bd"/>
</dbReference>
<evidence type="ECO:0000256" key="2">
    <source>
        <dbReference type="ARBA" id="ARBA00022692"/>
    </source>
</evidence>
<keyword evidence="4" id="KW-0472">Membrane</keyword>
<dbReference type="Pfam" id="PF04576">
    <property type="entry name" value="Zein-binding"/>
    <property type="match status" value="1"/>
</dbReference>
<dbReference type="STRING" id="3871.A0A4P1QTK9"/>
<evidence type="ECO:0000256" key="4">
    <source>
        <dbReference type="ARBA" id="ARBA00023136"/>
    </source>
</evidence>
<evidence type="ECO:0000313" key="9">
    <source>
        <dbReference type="Proteomes" id="UP000188354"/>
    </source>
</evidence>
<keyword evidence="5" id="KW-0175">Coiled coil</keyword>
<comment type="subcellular location">
    <subcellularLocation>
        <location evidence="1">Membrane</location>
    </subcellularLocation>
</comment>
<keyword evidence="3" id="KW-1133">Transmembrane helix</keyword>
<evidence type="ECO:0000256" key="5">
    <source>
        <dbReference type="SAM" id="Coils"/>
    </source>
</evidence>
<evidence type="ECO:0000256" key="3">
    <source>
        <dbReference type="ARBA" id="ARBA00022989"/>
    </source>
</evidence>
<dbReference type="Proteomes" id="UP000188354">
    <property type="component" value="Chromosome LG17"/>
</dbReference>
<dbReference type="AlphaFoldDB" id="A0A4P1QTK9"/>
<reference evidence="8 9" key="1">
    <citation type="journal article" date="2017" name="Plant Biotechnol. J.">
        <title>A comprehensive draft genome sequence for lupin (Lupinus angustifolius), an emerging health food: insights into plant-microbe interactions and legume evolution.</title>
        <authorList>
            <person name="Hane J.K."/>
            <person name="Ming Y."/>
            <person name="Kamphuis L.G."/>
            <person name="Nelson M.N."/>
            <person name="Garg G."/>
            <person name="Atkins C.A."/>
            <person name="Bayer P.E."/>
            <person name="Bravo A."/>
            <person name="Bringans S."/>
            <person name="Cannon S."/>
            <person name="Edwards D."/>
            <person name="Foley R."/>
            <person name="Gao L.L."/>
            <person name="Harrison M.J."/>
            <person name="Huang W."/>
            <person name="Hurgobin B."/>
            <person name="Li S."/>
            <person name="Liu C.W."/>
            <person name="McGrath A."/>
            <person name="Morahan G."/>
            <person name="Murray J."/>
            <person name="Weller J."/>
            <person name="Jian J."/>
            <person name="Singh K.B."/>
        </authorList>
    </citation>
    <scope>NUCLEOTIDE SEQUENCE [LARGE SCALE GENOMIC DNA]</scope>
    <source>
        <strain evidence="9">cv. Tanjil</strain>
        <tissue evidence="8">Whole plant</tissue>
    </source>
</reference>
<organism evidence="8 9">
    <name type="scientific">Lupinus angustifolius</name>
    <name type="common">Narrow-leaved blue lupine</name>
    <dbReference type="NCBI Taxonomy" id="3871"/>
    <lineage>
        <taxon>Eukaryota</taxon>
        <taxon>Viridiplantae</taxon>
        <taxon>Streptophyta</taxon>
        <taxon>Embryophyta</taxon>
        <taxon>Tracheophyta</taxon>
        <taxon>Spermatophyta</taxon>
        <taxon>Magnoliopsida</taxon>
        <taxon>eudicotyledons</taxon>
        <taxon>Gunneridae</taxon>
        <taxon>Pentapetalae</taxon>
        <taxon>rosids</taxon>
        <taxon>fabids</taxon>
        <taxon>Fabales</taxon>
        <taxon>Fabaceae</taxon>
        <taxon>Papilionoideae</taxon>
        <taxon>50 kb inversion clade</taxon>
        <taxon>genistoids sensu lato</taxon>
        <taxon>core genistoids</taxon>
        <taxon>Genisteae</taxon>
        <taxon>Lupinus</taxon>
    </lineage>
</organism>
<dbReference type="KEGG" id="lang:109330594"/>
<evidence type="ECO:0000256" key="1">
    <source>
        <dbReference type="ARBA" id="ARBA00004370"/>
    </source>
</evidence>
<feature type="region of interest" description="Disordered" evidence="6">
    <location>
        <begin position="103"/>
        <end position="131"/>
    </location>
</feature>
<protein>
    <recommendedName>
        <fullName evidence="7">GTD-binding domain-containing protein</fullName>
    </recommendedName>
</protein>
<dbReference type="PROSITE" id="PS51775">
    <property type="entry name" value="GTD_BINDING"/>
    <property type="match status" value="1"/>
</dbReference>
<feature type="coiled-coil region" evidence="5">
    <location>
        <begin position="178"/>
        <end position="205"/>
    </location>
</feature>
<name>A0A4P1QTK9_LUPAN</name>
<evidence type="ECO:0000256" key="6">
    <source>
        <dbReference type="SAM" id="MobiDB-lite"/>
    </source>
</evidence>
<dbReference type="OrthoDB" id="1100010at2759"/>
<dbReference type="PANTHER" id="PTHR31422">
    <property type="entry name" value="BNAANNG28530D PROTEIN"/>
    <property type="match status" value="1"/>
</dbReference>
<dbReference type="GO" id="GO:0080115">
    <property type="term" value="F:myosin XI tail binding"/>
    <property type="evidence" value="ECO:0007669"/>
    <property type="project" value="UniProtKB-ARBA"/>
</dbReference>
<feature type="domain" description="GTD-binding" evidence="7">
    <location>
        <begin position="144"/>
        <end position="242"/>
    </location>
</feature>
<dbReference type="PANTHER" id="PTHR31422:SF2">
    <property type="entry name" value="PROTEIN FLOURY 1-LIKE"/>
    <property type="match status" value="1"/>
</dbReference>
<sequence>MDIVSSFNFLTEFGCGYVLLDCFSTTLNCLGLFLMFLFCLKVLHLGWYYKNLIRFQTDFGGIPRIRLCLENGVWQVSGSKIAPLANVCKDALKVKSSAMNVNSGSDMSSSVAREKENVNSEEGFEGKDETHECEREVVDEDKVFDVMTLRKLVKTERQKADTAFAELDKERTAAASSADEAMAMILRLQREKSSAEIQANQFQRMAEQKLDYDQEVIESFEWTITQHESQRSYLEEQIGIYREELKIHLSDDEINQLEFDISRDGSVVSSSETESQTL</sequence>
<feature type="compositionally biased region" description="Basic and acidic residues" evidence="6">
    <location>
        <begin position="112"/>
        <end position="131"/>
    </location>
</feature>
<evidence type="ECO:0000259" key="7">
    <source>
        <dbReference type="PROSITE" id="PS51775"/>
    </source>
</evidence>
<accession>A0A4P1QTK9</accession>
<dbReference type="Gramene" id="OIV94569">
    <property type="protein sequence ID" value="OIV94569"/>
    <property type="gene ID" value="TanjilG_25631"/>
</dbReference>
<dbReference type="GO" id="GO:0016020">
    <property type="term" value="C:membrane"/>
    <property type="evidence" value="ECO:0007669"/>
    <property type="project" value="UniProtKB-SubCell"/>
</dbReference>
<keyword evidence="9" id="KW-1185">Reference proteome</keyword>
<evidence type="ECO:0000313" key="8">
    <source>
        <dbReference type="EMBL" id="OIV94569.1"/>
    </source>
</evidence>
<gene>
    <name evidence="8" type="ORF">TanjilG_25631</name>
</gene>
<proteinExistence type="predicted"/>
<keyword evidence="2" id="KW-0812">Transmembrane</keyword>
<dbReference type="EMBL" id="CM007377">
    <property type="protein sequence ID" value="OIV94569.1"/>
    <property type="molecule type" value="Genomic_DNA"/>
</dbReference>